<gene>
    <name evidence="1" type="ORF">HPB47_016581</name>
</gene>
<keyword evidence="2" id="KW-1185">Reference proteome</keyword>
<comment type="caution">
    <text evidence="1">The sequence shown here is derived from an EMBL/GenBank/DDBJ whole genome shotgun (WGS) entry which is preliminary data.</text>
</comment>
<dbReference type="EMBL" id="JABSTQ010005315">
    <property type="protein sequence ID" value="KAG0439615.1"/>
    <property type="molecule type" value="Genomic_DNA"/>
</dbReference>
<reference evidence="1 2" key="1">
    <citation type="journal article" date="2020" name="Cell">
        <title>Large-Scale Comparative Analyses of Tick Genomes Elucidate Their Genetic Diversity and Vector Capacities.</title>
        <authorList>
            <consortium name="Tick Genome and Microbiome Consortium (TIGMIC)"/>
            <person name="Jia N."/>
            <person name="Wang J."/>
            <person name="Shi W."/>
            <person name="Du L."/>
            <person name="Sun Y."/>
            <person name="Zhan W."/>
            <person name="Jiang J.F."/>
            <person name="Wang Q."/>
            <person name="Zhang B."/>
            <person name="Ji P."/>
            <person name="Bell-Sakyi L."/>
            <person name="Cui X.M."/>
            <person name="Yuan T.T."/>
            <person name="Jiang B.G."/>
            <person name="Yang W.F."/>
            <person name="Lam T.T."/>
            <person name="Chang Q.C."/>
            <person name="Ding S.J."/>
            <person name="Wang X.J."/>
            <person name="Zhu J.G."/>
            <person name="Ruan X.D."/>
            <person name="Zhao L."/>
            <person name="Wei J.T."/>
            <person name="Ye R.Z."/>
            <person name="Que T.C."/>
            <person name="Du C.H."/>
            <person name="Zhou Y.H."/>
            <person name="Cheng J.X."/>
            <person name="Dai P.F."/>
            <person name="Guo W.B."/>
            <person name="Han X.H."/>
            <person name="Huang E.J."/>
            <person name="Li L.F."/>
            <person name="Wei W."/>
            <person name="Gao Y.C."/>
            <person name="Liu J.Z."/>
            <person name="Shao H.Z."/>
            <person name="Wang X."/>
            <person name="Wang C.C."/>
            <person name="Yang T.C."/>
            <person name="Huo Q.B."/>
            <person name="Li W."/>
            <person name="Chen H.Y."/>
            <person name="Chen S.E."/>
            <person name="Zhou L.G."/>
            <person name="Ni X.B."/>
            <person name="Tian J.H."/>
            <person name="Sheng Y."/>
            <person name="Liu T."/>
            <person name="Pan Y.S."/>
            <person name="Xia L.Y."/>
            <person name="Li J."/>
            <person name="Zhao F."/>
            <person name="Cao W.C."/>
        </authorList>
    </citation>
    <scope>NUCLEOTIDE SEQUENCE [LARGE SCALE GENOMIC DNA]</scope>
    <source>
        <strain evidence="1">Iper-2018</strain>
    </source>
</reference>
<evidence type="ECO:0000313" key="1">
    <source>
        <dbReference type="EMBL" id="KAG0439615.1"/>
    </source>
</evidence>
<accession>A0AC60QRH1</accession>
<evidence type="ECO:0000313" key="2">
    <source>
        <dbReference type="Proteomes" id="UP000805193"/>
    </source>
</evidence>
<dbReference type="Proteomes" id="UP000805193">
    <property type="component" value="Unassembled WGS sequence"/>
</dbReference>
<proteinExistence type="predicted"/>
<protein>
    <submittedName>
        <fullName evidence="1">Uncharacterized protein</fullName>
    </submittedName>
</protein>
<organism evidence="1 2">
    <name type="scientific">Ixodes persulcatus</name>
    <name type="common">Taiga tick</name>
    <dbReference type="NCBI Taxonomy" id="34615"/>
    <lineage>
        <taxon>Eukaryota</taxon>
        <taxon>Metazoa</taxon>
        <taxon>Ecdysozoa</taxon>
        <taxon>Arthropoda</taxon>
        <taxon>Chelicerata</taxon>
        <taxon>Arachnida</taxon>
        <taxon>Acari</taxon>
        <taxon>Parasitiformes</taxon>
        <taxon>Ixodida</taxon>
        <taxon>Ixodoidea</taxon>
        <taxon>Ixodidae</taxon>
        <taxon>Ixodinae</taxon>
        <taxon>Ixodes</taxon>
    </lineage>
</organism>
<name>A0AC60QRH1_IXOPE</name>
<sequence length="583" mass="63452">MEIQLKLAELNSRSGARAGRAERDPEIERGEALKHYSKMLHGAVPKFPHDAEVPVWYETIECLFQRYAVPVEIQAHLVYPFIATRLAYLCASMKDGEFTFEHLRSVVLAELRISAEEYRKRFTAASKRRDETWKQFATRTSSYLQYYLEAKGVTEFSQLSSLLVADRMKESMGQVAREYVTLREGKDWLNPAGMGDLLAVYDTAKGTARGAVEGETRGPGGGGGGGNRRHDGGPPARPPHAPPRNCHVCGSPSHRAAEGTRTRETKASTSHANVRHVVLDEPGPDPLTMRVASVWKERPTPSTSTHVQVTCGGQAIRTLLDSGTEITVVRESLLPTELVEPSGLVTLESAFGEKLKAKLVALPMSLIKPDALALEELCGTVSVMCALTNDLAPHTDCLLALDAWEALSTGARHDTNGMRADVFGKAHPDKAVCAAQVAAGADIALNSAEPFLNCYDAGQLRSSCCLLQTTDDNPTLGKAKQRSGSFGTQRDDPTLATAIRNVGLAGRGTFVETCVSGNPTAQLGRPQERKGDVSPSAYECPWGGNLGTRKAVARIKRRCPPWRQKGGSTYVYREHVDHLRLRA</sequence>